<feature type="modified residue" description="4-aspartylphosphate" evidence="6">
    <location>
        <position position="55"/>
    </location>
</feature>
<dbReference type="Gene3D" id="1.10.10.60">
    <property type="entry name" value="Homeodomain-like"/>
    <property type="match status" value="1"/>
</dbReference>
<keyword evidence="3" id="KW-0902">Two-component regulatory system</keyword>
<dbReference type="SUPFAM" id="SSF52172">
    <property type="entry name" value="CheY-like"/>
    <property type="match status" value="1"/>
</dbReference>
<evidence type="ECO:0000259" key="7">
    <source>
        <dbReference type="PROSITE" id="PS50045"/>
    </source>
</evidence>
<name>A0ABV7VN26_9PROT</name>
<dbReference type="PROSITE" id="PS00688">
    <property type="entry name" value="SIGMA54_INTERACT_3"/>
    <property type="match status" value="1"/>
</dbReference>
<gene>
    <name evidence="9" type="ORF">ACFOOQ_20480</name>
</gene>
<dbReference type="Gene3D" id="3.40.50.2300">
    <property type="match status" value="1"/>
</dbReference>
<reference evidence="10" key="1">
    <citation type="journal article" date="2019" name="Int. J. Syst. Evol. Microbiol.">
        <title>The Global Catalogue of Microorganisms (GCM) 10K type strain sequencing project: providing services to taxonomists for standard genome sequencing and annotation.</title>
        <authorList>
            <consortium name="The Broad Institute Genomics Platform"/>
            <consortium name="The Broad Institute Genome Sequencing Center for Infectious Disease"/>
            <person name="Wu L."/>
            <person name="Ma J."/>
        </authorList>
    </citation>
    <scope>NUCLEOTIDE SEQUENCE [LARGE SCALE GENOMIC DNA]</scope>
    <source>
        <strain evidence="10">KCTC 42182</strain>
    </source>
</reference>
<dbReference type="PROSITE" id="PS50110">
    <property type="entry name" value="RESPONSE_REGULATORY"/>
    <property type="match status" value="1"/>
</dbReference>
<evidence type="ECO:0000256" key="2">
    <source>
        <dbReference type="ARBA" id="ARBA00022840"/>
    </source>
</evidence>
<dbReference type="InterPro" id="IPR027417">
    <property type="entry name" value="P-loop_NTPase"/>
</dbReference>
<dbReference type="InterPro" id="IPR003593">
    <property type="entry name" value="AAA+_ATPase"/>
</dbReference>
<evidence type="ECO:0000256" key="5">
    <source>
        <dbReference type="ARBA" id="ARBA00023163"/>
    </source>
</evidence>
<evidence type="ECO:0000259" key="8">
    <source>
        <dbReference type="PROSITE" id="PS50110"/>
    </source>
</evidence>
<dbReference type="InterPro" id="IPR001789">
    <property type="entry name" value="Sig_transdc_resp-reg_receiver"/>
</dbReference>
<dbReference type="InterPro" id="IPR058031">
    <property type="entry name" value="AAA_lid_NorR"/>
</dbReference>
<feature type="domain" description="Sigma-54 factor interaction" evidence="7">
    <location>
        <begin position="146"/>
        <end position="375"/>
    </location>
</feature>
<dbReference type="SMART" id="SM00448">
    <property type="entry name" value="REC"/>
    <property type="match status" value="1"/>
</dbReference>
<dbReference type="Gene3D" id="1.10.8.60">
    <property type="match status" value="1"/>
</dbReference>
<evidence type="ECO:0000256" key="1">
    <source>
        <dbReference type="ARBA" id="ARBA00022741"/>
    </source>
</evidence>
<keyword evidence="4" id="KW-0805">Transcription regulation</keyword>
<dbReference type="PROSITE" id="PS00675">
    <property type="entry name" value="SIGMA54_INTERACT_1"/>
    <property type="match status" value="1"/>
</dbReference>
<dbReference type="RefSeq" id="WP_379729561.1">
    <property type="nucleotide sequence ID" value="NZ_JBHRYJ010000006.1"/>
</dbReference>
<keyword evidence="10" id="KW-1185">Reference proteome</keyword>
<accession>A0ABV7VN26</accession>
<dbReference type="InterPro" id="IPR002078">
    <property type="entry name" value="Sigma_54_int"/>
</dbReference>
<dbReference type="SUPFAM" id="SSF52540">
    <property type="entry name" value="P-loop containing nucleoside triphosphate hydrolases"/>
    <property type="match status" value="1"/>
</dbReference>
<dbReference type="SUPFAM" id="SSF46689">
    <property type="entry name" value="Homeodomain-like"/>
    <property type="match status" value="1"/>
</dbReference>
<organism evidence="9 10">
    <name type="scientific">Ferrovibrio xuzhouensis</name>
    <dbReference type="NCBI Taxonomy" id="1576914"/>
    <lineage>
        <taxon>Bacteria</taxon>
        <taxon>Pseudomonadati</taxon>
        <taxon>Pseudomonadota</taxon>
        <taxon>Alphaproteobacteria</taxon>
        <taxon>Rhodospirillales</taxon>
        <taxon>Rhodospirillaceae</taxon>
        <taxon>Ferrovibrio</taxon>
    </lineage>
</organism>
<dbReference type="PANTHER" id="PTHR32071:SF57">
    <property type="entry name" value="C4-DICARBOXYLATE TRANSPORT TRANSCRIPTIONAL REGULATORY PROTEIN DCTD"/>
    <property type="match status" value="1"/>
</dbReference>
<dbReference type="PROSITE" id="PS50045">
    <property type="entry name" value="SIGMA54_INTERACT_4"/>
    <property type="match status" value="1"/>
</dbReference>
<dbReference type="CDD" id="cd17549">
    <property type="entry name" value="REC_DctD-like"/>
    <property type="match status" value="1"/>
</dbReference>
<evidence type="ECO:0000256" key="4">
    <source>
        <dbReference type="ARBA" id="ARBA00023015"/>
    </source>
</evidence>
<keyword evidence="6" id="KW-0597">Phosphoprotein</keyword>
<keyword evidence="5" id="KW-0804">Transcription</keyword>
<dbReference type="Pfam" id="PF00158">
    <property type="entry name" value="Sigma54_activat"/>
    <property type="match status" value="1"/>
</dbReference>
<dbReference type="SMART" id="SM00382">
    <property type="entry name" value="AAA"/>
    <property type="match status" value="1"/>
</dbReference>
<protein>
    <submittedName>
        <fullName evidence="9">Sigma-54-dependent transcriptional regulator</fullName>
    </submittedName>
</protein>
<dbReference type="InterPro" id="IPR025662">
    <property type="entry name" value="Sigma_54_int_dom_ATP-bd_1"/>
</dbReference>
<comment type="caution">
    <text evidence="9">The sequence shown here is derived from an EMBL/GenBank/DDBJ whole genome shotgun (WGS) entry which is preliminary data.</text>
</comment>
<feature type="domain" description="Response regulatory" evidence="8">
    <location>
        <begin position="6"/>
        <end position="120"/>
    </location>
</feature>
<dbReference type="InterPro" id="IPR011006">
    <property type="entry name" value="CheY-like_superfamily"/>
</dbReference>
<evidence type="ECO:0000256" key="6">
    <source>
        <dbReference type="PROSITE-ProRule" id="PRU00169"/>
    </source>
</evidence>
<proteinExistence type="predicted"/>
<dbReference type="Pfam" id="PF02954">
    <property type="entry name" value="HTH_8"/>
    <property type="match status" value="1"/>
</dbReference>
<dbReference type="Pfam" id="PF00072">
    <property type="entry name" value="Response_reg"/>
    <property type="match status" value="1"/>
</dbReference>
<evidence type="ECO:0000313" key="9">
    <source>
        <dbReference type="EMBL" id="MFC3677941.1"/>
    </source>
</evidence>
<evidence type="ECO:0000256" key="3">
    <source>
        <dbReference type="ARBA" id="ARBA00023012"/>
    </source>
</evidence>
<dbReference type="Gene3D" id="3.40.50.300">
    <property type="entry name" value="P-loop containing nucleotide triphosphate hydrolases"/>
    <property type="match status" value="1"/>
</dbReference>
<dbReference type="Proteomes" id="UP001595711">
    <property type="component" value="Unassembled WGS sequence"/>
</dbReference>
<dbReference type="PANTHER" id="PTHR32071">
    <property type="entry name" value="TRANSCRIPTIONAL REGULATORY PROTEIN"/>
    <property type="match status" value="1"/>
</dbReference>
<dbReference type="CDD" id="cd00009">
    <property type="entry name" value="AAA"/>
    <property type="match status" value="1"/>
</dbReference>
<keyword evidence="1" id="KW-0547">Nucleotide-binding</keyword>
<keyword evidence="2" id="KW-0067">ATP-binding</keyword>
<dbReference type="InterPro" id="IPR009057">
    <property type="entry name" value="Homeodomain-like_sf"/>
</dbReference>
<evidence type="ECO:0000313" key="10">
    <source>
        <dbReference type="Proteomes" id="UP001595711"/>
    </source>
</evidence>
<dbReference type="Pfam" id="PF25601">
    <property type="entry name" value="AAA_lid_14"/>
    <property type="match status" value="1"/>
</dbReference>
<dbReference type="InterPro" id="IPR002197">
    <property type="entry name" value="HTH_Fis"/>
</dbReference>
<sequence length="457" mass="50915">MSAKPQVLFVDDEKAVRLSMRQWLELADFEVELHETAMAALERLNPEYPGIVISDVKLPQMDGLQFLERLRAIDPDLPVVLITGHGDIAMAVDAMRRGAYDFIEKPFSPERLVETLRRAADKRRLVMENRRLLLRLSSGSDIAGRLIGTGRAIEELRRDILDLLPTAVPVLVRGETGAGKEMVARCLHDLGPRAAHPFVAINCAAVPEALFEGELMGYERGAFTGAAERRVGRLEYADRGTLFLDEIESMPLALQAKLLRVLQDKVIERLGSNRTIPVDFRVVAATKVDLRAAASAGQFREDLYYRLNVAELVLPPLRERREDIPLLFQHFALEAAQLHGRDALPPDEATLLALQAYDWPGNVRELRNVAERHVLGLKALSGPLAGLDGRGEAAAEGRGSLAASVAAFEKRCIETALGDSQGDVRQTMERLGLPRRTLNEKMERYGIDRRRYLPDQE</sequence>
<dbReference type="InterPro" id="IPR025944">
    <property type="entry name" value="Sigma_54_int_dom_CS"/>
</dbReference>
<dbReference type="EMBL" id="JBHRYJ010000006">
    <property type="protein sequence ID" value="MFC3677941.1"/>
    <property type="molecule type" value="Genomic_DNA"/>
</dbReference>